<dbReference type="FunFam" id="1.10.10.10:FF:000001">
    <property type="entry name" value="LysR family transcriptional regulator"/>
    <property type="match status" value="1"/>
</dbReference>
<dbReference type="GO" id="GO:0006351">
    <property type="term" value="P:DNA-templated transcription"/>
    <property type="evidence" value="ECO:0007669"/>
    <property type="project" value="TreeGrafter"/>
</dbReference>
<dbReference type="PANTHER" id="PTHR30537:SF5">
    <property type="entry name" value="HTH-TYPE TRANSCRIPTIONAL ACTIVATOR TTDR-RELATED"/>
    <property type="match status" value="1"/>
</dbReference>
<dbReference type="Pfam" id="PF03466">
    <property type="entry name" value="LysR_substrate"/>
    <property type="match status" value="1"/>
</dbReference>
<dbReference type="EMBL" id="PYVF01000019">
    <property type="protein sequence ID" value="PTB89300.1"/>
    <property type="molecule type" value="Genomic_DNA"/>
</dbReference>
<dbReference type="RefSeq" id="WP_417655715.1">
    <property type="nucleotide sequence ID" value="NZ_JBLXDX010000001.1"/>
</dbReference>
<accession>A0A2T4D651</accession>
<evidence type="ECO:0000313" key="6">
    <source>
        <dbReference type="Proteomes" id="UP000242087"/>
    </source>
</evidence>
<dbReference type="InterPro" id="IPR036390">
    <property type="entry name" value="WH_DNA-bd_sf"/>
</dbReference>
<dbReference type="PANTHER" id="PTHR30537">
    <property type="entry name" value="HTH-TYPE TRANSCRIPTIONAL REGULATOR"/>
    <property type="match status" value="1"/>
</dbReference>
<comment type="caution">
    <text evidence="5">The sequence shown here is derived from an EMBL/GenBank/DDBJ whole genome shotgun (WGS) entry which is preliminary data.</text>
</comment>
<organism evidence="5 6">
    <name type="scientific">Pseudidiomarina aestuarii</name>
    <dbReference type="NCBI Taxonomy" id="624146"/>
    <lineage>
        <taxon>Bacteria</taxon>
        <taxon>Pseudomonadati</taxon>
        <taxon>Pseudomonadota</taxon>
        <taxon>Gammaproteobacteria</taxon>
        <taxon>Alteromonadales</taxon>
        <taxon>Idiomarinaceae</taxon>
        <taxon>Pseudidiomarina</taxon>
    </lineage>
</organism>
<dbReference type="InterPro" id="IPR005119">
    <property type="entry name" value="LysR_subst-bd"/>
</dbReference>
<reference evidence="5 6" key="1">
    <citation type="submission" date="2018-03" db="EMBL/GenBank/DDBJ databases">
        <title>Cross-interface Injection: A General Nanoliter Liquid Handling Method Applied to Single Cells Genome Amplification Automated Nanoliter Liquid Handling Applied to Single Cell Multiple Displacement Amplification.</title>
        <authorList>
            <person name="Yun J."/>
            <person name="Xu P."/>
            <person name="Xu J."/>
            <person name="Dai X."/>
            <person name="Wang Y."/>
            <person name="Zheng X."/>
            <person name="Cao C."/>
            <person name="Yi Q."/>
            <person name="Zhu Y."/>
            <person name="Wang L."/>
            <person name="Dong Z."/>
            <person name="Huang Y."/>
            <person name="Huang L."/>
            <person name="Du W."/>
        </authorList>
    </citation>
    <scope>NUCLEOTIDE SEQUENCE [LARGE SCALE GENOMIC DNA]</scope>
    <source>
        <strain evidence="5 6">A12-4</strain>
    </source>
</reference>
<keyword evidence="3" id="KW-0238">DNA-binding</keyword>
<sequence>MSAKSPSLNALRVFTVAAQAHSFKAAAQQLGVSQSAITRQIQNLEEQLGTRLFQRDNRVHALTPSGLVLAPELQRIFRELDRVVNRSRTVGDDELTTLRIAVPESFLRWWLASRLPDFYSVYPHIRLYFSTHSLFPDSHERADIATQLQHETLDLAIHYGKLREKSVRQTPLYQPTYVPICMQPIDEMHAQQQPWLVDLESPYWRAFSEAHVEMTKQLATIPVSNSNIAVDLLTGNSQITLLDRLFLSHPSLREVSQLASQQVQLPQPVIASIRSRQRQPVALVAFIKWLEARIQRA</sequence>
<dbReference type="InterPro" id="IPR036388">
    <property type="entry name" value="WH-like_DNA-bd_sf"/>
</dbReference>
<dbReference type="SUPFAM" id="SSF53850">
    <property type="entry name" value="Periplasmic binding protein-like II"/>
    <property type="match status" value="1"/>
</dbReference>
<name>A0A2T4D651_9GAMM</name>
<dbReference type="PRINTS" id="PR00039">
    <property type="entry name" value="HTHLYSR"/>
</dbReference>
<dbReference type="AlphaFoldDB" id="A0A2T4D651"/>
<proteinExistence type="inferred from homology"/>
<evidence type="ECO:0000256" key="1">
    <source>
        <dbReference type="ARBA" id="ARBA00009437"/>
    </source>
</evidence>
<keyword evidence="2" id="KW-0805">Transcription regulation</keyword>
<dbReference type="InterPro" id="IPR000847">
    <property type="entry name" value="LysR_HTH_N"/>
</dbReference>
<dbReference type="GO" id="GO:0003700">
    <property type="term" value="F:DNA-binding transcription factor activity"/>
    <property type="evidence" value="ECO:0007669"/>
    <property type="project" value="InterPro"/>
</dbReference>
<keyword evidence="4" id="KW-0804">Transcription</keyword>
<evidence type="ECO:0000256" key="3">
    <source>
        <dbReference type="ARBA" id="ARBA00023125"/>
    </source>
</evidence>
<evidence type="ECO:0000256" key="2">
    <source>
        <dbReference type="ARBA" id="ARBA00023015"/>
    </source>
</evidence>
<dbReference type="Gene3D" id="1.10.10.10">
    <property type="entry name" value="Winged helix-like DNA-binding domain superfamily/Winged helix DNA-binding domain"/>
    <property type="match status" value="1"/>
</dbReference>
<dbReference type="Gene3D" id="3.40.190.10">
    <property type="entry name" value="Periplasmic binding protein-like II"/>
    <property type="match status" value="1"/>
</dbReference>
<dbReference type="SUPFAM" id="SSF46785">
    <property type="entry name" value="Winged helix' DNA-binding domain"/>
    <property type="match status" value="1"/>
</dbReference>
<dbReference type="Pfam" id="PF00126">
    <property type="entry name" value="HTH_1"/>
    <property type="match status" value="1"/>
</dbReference>
<dbReference type="InterPro" id="IPR058163">
    <property type="entry name" value="LysR-type_TF_proteobact-type"/>
</dbReference>
<comment type="similarity">
    <text evidence="1">Belongs to the LysR transcriptional regulatory family.</text>
</comment>
<protein>
    <submittedName>
        <fullName evidence="5">LysR family transcriptional regulator</fullName>
    </submittedName>
</protein>
<dbReference type="PROSITE" id="PS50931">
    <property type="entry name" value="HTH_LYSR"/>
    <property type="match status" value="1"/>
</dbReference>
<gene>
    <name evidence="5" type="ORF">C9927_02155</name>
</gene>
<evidence type="ECO:0000256" key="4">
    <source>
        <dbReference type="ARBA" id="ARBA00023163"/>
    </source>
</evidence>
<evidence type="ECO:0000313" key="5">
    <source>
        <dbReference type="EMBL" id="PTB89300.1"/>
    </source>
</evidence>
<dbReference type="Proteomes" id="UP000242087">
    <property type="component" value="Unassembled WGS sequence"/>
</dbReference>
<dbReference type="GO" id="GO:0043565">
    <property type="term" value="F:sequence-specific DNA binding"/>
    <property type="evidence" value="ECO:0007669"/>
    <property type="project" value="TreeGrafter"/>
</dbReference>